<evidence type="ECO:0000256" key="7">
    <source>
        <dbReference type="SAM" id="MobiDB-lite"/>
    </source>
</evidence>
<proteinExistence type="predicted"/>
<feature type="transmembrane region" description="Helical" evidence="8">
    <location>
        <begin position="42"/>
        <end position="66"/>
    </location>
</feature>
<feature type="compositionally biased region" description="Low complexity" evidence="7">
    <location>
        <begin position="391"/>
        <end position="404"/>
    </location>
</feature>
<keyword evidence="10" id="KW-1185">Reference proteome</keyword>
<evidence type="ECO:0000313" key="9">
    <source>
        <dbReference type="EMBL" id="CAG8558621.1"/>
    </source>
</evidence>
<feature type="compositionally biased region" description="Acidic residues" evidence="7">
    <location>
        <begin position="296"/>
        <end position="306"/>
    </location>
</feature>
<dbReference type="InterPro" id="IPR009617">
    <property type="entry name" value="Seipin"/>
</dbReference>
<evidence type="ECO:0000256" key="4">
    <source>
        <dbReference type="ARBA" id="ARBA00022989"/>
    </source>
</evidence>
<gene>
    <name evidence="9" type="ORF">PBRASI_LOCUS5469</name>
</gene>
<evidence type="ECO:0000256" key="3">
    <source>
        <dbReference type="ARBA" id="ARBA00022824"/>
    </source>
</evidence>
<dbReference type="OrthoDB" id="3990054at2759"/>
<dbReference type="GO" id="GO:0140042">
    <property type="term" value="P:lipid droplet formation"/>
    <property type="evidence" value="ECO:0007669"/>
    <property type="project" value="UniProtKB-ARBA"/>
</dbReference>
<evidence type="ECO:0000256" key="6">
    <source>
        <dbReference type="ARBA" id="ARBA00023136"/>
    </source>
</evidence>
<feature type="compositionally biased region" description="Polar residues" evidence="7">
    <location>
        <begin position="334"/>
        <end position="357"/>
    </location>
</feature>
<evidence type="ECO:0000256" key="2">
    <source>
        <dbReference type="ARBA" id="ARBA00022692"/>
    </source>
</evidence>
<comment type="subcellular location">
    <subcellularLocation>
        <location evidence="1">Endoplasmic reticulum membrane</location>
        <topology evidence="1">Multi-pass membrane protein</topology>
    </subcellularLocation>
</comment>
<dbReference type="CDD" id="cd23995">
    <property type="entry name" value="Seipin_BSCL2_like"/>
    <property type="match status" value="1"/>
</dbReference>
<name>A0A9N9B9V0_9GLOM</name>
<feature type="region of interest" description="Disordered" evidence="7">
    <location>
        <begin position="271"/>
        <end position="450"/>
    </location>
</feature>
<dbReference type="Proteomes" id="UP000789739">
    <property type="component" value="Unassembled WGS sequence"/>
</dbReference>
<evidence type="ECO:0000313" key="10">
    <source>
        <dbReference type="Proteomes" id="UP000789739"/>
    </source>
</evidence>
<keyword evidence="6 8" id="KW-0472">Membrane</keyword>
<dbReference type="AlphaFoldDB" id="A0A9N9B9V0"/>
<protein>
    <submittedName>
        <fullName evidence="9">6653_t:CDS:1</fullName>
    </submittedName>
</protein>
<dbReference type="EMBL" id="CAJVPI010000640">
    <property type="protein sequence ID" value="CAG8558621.1"/>
    <property type="molecule type" value="Genomic_DNA"/>
</dbReference>
<dbReference type="GO" id="GO:0006629">
    <property type="term" value="P:lipid metabolic process"/>
    <property type="evidence" value="ECO:0007669"/>
    <property type="project" value="UniProtKB-KW"/>
</dbReference>
<keyword evidence="5" id="KW-0443">Lipid metabolism</keyword>
<dbReference type="Pfam" id="PF06775">
    <property type="entry name" value="Seipin"/>
    <property type="match status" value="1"/>
</dbReference>
<reference evidence="9" key="1">
    <citation type="submission" date="2021-06" db="EMBL/GenBank/DDBJ databases">
        <authorList>
            <person name="Kallberg Y."/>
            <person name="Tangrot J."/>
            <person name="Rosling A."/>
        </authorList>
    </citation>
    <scope>NUCLEOTIDE SEQUENCE</scope>
    <source>
        <strain evidence="9">BR232B</strain>
    </source>
</reference>
<evidence type="ECO:0000256" key="8">
    <source>
        <dbReference type="SAM" id="Phobius"/>
    </source>
</evidence>
<comment type="caution">
    <text evidence="9">The sequence shown here is derived from an EMBL/GenBank/DDBJ whole genome shotgun (WGS) entry which is preliminary data.</text>
</comment>
<dbReference type="PANTHER" id="PTHR21212:SF0">
    <property type="entry name" value="SEIPIN"/>
    <property type="match status" value="1"/>
</dbReference>
<keyword evidence="4 8" id="KW-1133">Transmembrane helix</keyword>
<dbReference type="GO" id="GO:0005789">
    <property type="term" value="C:endoplasmic reticulum membrane"/>
    <property type="evidence" value="ECO:0007669"/>
    <property type="project" value="UniProtKB-SubCell"/>
</dbReference>
<organism evidence="9 10">
    <name type="scientific">Paraglomus brasilianum</name>
    <dbReference type="NCBI Taxonomy" id="144538"/>
    <lineage>
        <taxon>Eukaryota</taxon>
        <taxon>Fungi</taxon>
        <taxon>Fungi incertae sedis</taxon>
        <taxon>Mucoromycota</taxon>
        <taxon>Glomeromycotina</taxon>
        <taxon>Glomeromycetes</taxon>
        <taxon>Paraglomerales</taxon>
        <taxon>Paraglomeraceae</taxon>
        <taxon>Paraglomus</taxon>
    </lineage>
</organism>
<feature type="compositionally biased region" description="Polar residues" evidence="7">
    <location>
        <begin position="311"/>
        <end position="324"/>
    </location>
</feature>
<dbReference type="PANTHER" id="PTHR21212">
    <property type="entry name" value="BERNARDINELLI-SEIP CONGENITAL LIPODYSTROPHY 2 HOMOLOG BSCL2 PROTEIN"/>
    <property type="match status" value="1"/>
</dbReference>
<keyword evidence="2 8" id="KW-0812">Transmembrane</keyword>
<evidence type="ECO:0000256" key="1">
    <source>
        <dbReference type="ARBA" id="ARBA00004477"/>
    </source>
</evidence>
<evidence type="ECO:0000256" key="5">
    <source>
        <dbReference type="ARBA" id="ARBA00023098"/>
    </source>
</evidence>
<accession>A0A9N9B9V0</accession>
<sequence length="450" mass="50036">MVLIQIVSFFFSPVTSLVEPYVTKISEALTSEKTQRVAVKSIFVGFSVVLLLLFALIAYIAFYWAFVPEISHEYEVFLNYSDGGPKDVVNMTRYYSEPKFLTDQQLYDVSVLLHVPFSQKNKDLGNFMIHVELKSRLANDETVRVADKPCILTYQSPLLEVFSTVWRLFPLLMGYSKEDQTLVVKMIDNVIEDSTRPISHALVGVSNPLLETYKVLIRFDAHFSGLRYFMYYHPISTAFSFIFIFLVVELVFSIFAWRSIVSRWRAASVQVSPPPVPAESTPVRKPEYQDSLGTNGEDEGLGEIWEDVGRTDSSNRNSISGQSEESIDVDSEAEQQYTTQSTARIPESGGSTYTTEFYTDDDSQSVQSSAIGDLTGPLTDDDIDEFDGSVTPTTHSRRSTISSTDNDTDLDRPVVGTSTGRLPLTAGLAYTRVPGSGVGDGDNSARDGGT</sequence>
<keyword evidence="3" id="KW-0256">Endoplasmic reticulum</keyword>
<feature type="transmembrane region" description="Helical" evidence="8">
    <location>
        <begin position="235"/>
        <end position="257"/>
    </location>
</feature>